<dbReference type="InterPro" id="IPR014729">
    <property type="entry name" value="Rossmann-like_a/b/a_fold"/>
</dbReference>
<dbReference type="UniPathway" id="UPA00988"/>
<name>A0A3N2Q7M5_SODAK</name>
<comment type="function">
    <text evidence="3">Plays a central role in 2-thiolation of mcm(5)S(2)U at tRNA wobble positions of tRNA(Lys), tRNA(Glu) and tRNA(Gln). May act by forming a heterodimer with NCS6 that ligates sulfur from thiocarboxylated URM1 onto the uridine of tRNAs at wobble position. Prior mcm(5) tRNA modification by the elongator complex is required for 2-thiolation. May also be involved in protein urmylation.</text>
</comment>
<dbReference type="GO" id="GO:0002143">
    <property type="term" value="P:tRNA wobble position uridine thiolation"/>
    <property type="evidence" value="ECO:0007669"/>
    <property type="project" value="TreeGrafter"/>
</dbReference>
<organism evidence="4 5">
    <name type="scientific">Sodiomyces alkalinus (strain CBS 110278 / VKM F-3762 / F11)</name>
    <name type="common">Alkaliphilic filamentous fungus</name>
    <dbReference type="NCBI Taxonomy" id="1314773"/>
    <lineage>
        <taxon>Eukaryota</taxon>
        <taxon>Fungi</taxon>
        <taxon>Dikarya</taxon>
        <taxon>Ascomycota</taxon>
        <taxon>Pezizomycotina</taxon>
        <taxon>Sordariomycetes</taxon>
        <taxon>Hypocreomycetidae</taxon>
        <taxon>Glomerellales</taxon>
        <taxon>Plectosphaerellaceae</taxon>
        <taxon>Sodiomyces</taxon>
    </lineage>
</organism>
<comment type="pathway">
    <text evidence="3">tRNA modification; 5-methoxycarbonylmethyl-2-thiouridine-tRNA biosynthesis.</text>
</comment>
<evidence type="ECO:0000256" key="3">
    <source>
        <dbReference type="HAMAP-Rule" id="MF_03054"/>
    </source>
</evidence>
<dbReference type="Gene3D" id="3.40.50.620">
    <property type="entry name" value="HUPs"/>
    <property type="match status" value="1"/>
</dbReference>
<dbReference type="GO" id="GO:0005829">
    <property type="term" value="C:cytosol"/>
    <property type="evidence" value="ECO:0007669"/>
    <property type="project" value="TreeGrafter"/>
</dbReference>
<dbReference type="GO" id="GO:0000049">
    <property type="term" value="F:tRNA binding"/>
    <property type="evidence" value="ECO:0007669"/>
    <property type="project" value="InterPro"/>
</dbReference>
<evidence type="ECO:0000313" key="4">
    <source>
        <dbReference type="EMBL" id="ROT42783.1"/>
    </source>
</evidence>
<dbReference type="STRING" id="1314773.A0A3N2Q7M5"/>
<dbReference type="OrthoDB" id="25129at2759"/>
<dbReference type="Pfam" id="PF10288">
    <property type="entry name" value="CTU2"/>
    <property type="match status" value="1"/>
</dbReference>
<dbReference type="Proteomes" id="UP000272025">
    <property type="component" value="Unassembled WGS sequence"/>
</dbReference>
<accession>A0A3N2Q7M5</accession>
<proteinExistence type="inferred from homology"/>
<comment type="similarity">
    <text evidence="3">Belongs to the CTU2/NCS2 family.</text>
</comment>
<keyword evidence="1 3" id="KW-0963">Cytoplasm</keyword>
<reference evidence="4 5" key="1">
    <citation type="journal article" date="2018" name="Mol. Ecol.">
        <title>The obligate alkalophilic soda-lake fungus Sodiomyces alkalinus has shifted to a protein diet.</title>
        <authorList>
            <person name="Grum-Grzhimaylo A.A."/>
            <person name="Falkoski D.L."/>
            <person name="van den Heuvel J."/>
            <person name="Valero-Jimenez C.A."/>
            <person name="Min B."/>
            <person name="Choi I.G."/>
            <person name="Lipzen A."/>
            <person name="Daum C.G."/>
            <person name="Aanen D.K."/>
            <person name="Tsang A."/>
            <person name="Henrissat B."/>
            <person name="Bilanenko E.N."/>
            <person name="de Vries R.P."/>
            <person name="van Kan J.A.L."/>
            <person name="Grigoriev I.V."/>
            <person name="Debets A.J.M."/>
        </authorList>
    </citation>
    <scope>NUCLEOTIDE SEQUENCE [LARGE SCALE GENOMIC DNA]</scope>
    <source>
        <strain evidence="4 5">F11</strain>
    </source>
</reference>
<dbReference type="HAMAP" id="MF_03054">
    <property type="entry name" value="CTU2"/>
    <property type="match status" value="1"/>
</dbReference>
<keyword evidence="5" id="KW-1185">Reference proteome</keyword>
<dbReference type="SUPFAM" id="SSF52402">
    <property type="entry name" value="Adenine nucleotide alpha hydrolases-like"/>
    <property type="match status" value="1"/>
</dbReference>
<dbReference type="GO" id="GO:0032447">
    <property type="term" value="P:protein urmylation"/>
    <property type="evidence" value="ECO:0007669"/>
    <property type="project" value="UniProtKB-UniRule"/>
</dbReference>
<dbReference type="PANTHER" id="PTHR20882:SF14">
    <property type="entry name" value="CYTOPLASMIC TRNA 2-THIOLATION PROTEIN 2"/>
    <property type="match status" value="1"/>
</dbReference>
<protein>
    <recommendedName>
        <fullName evidence="3">Cytoplasmic tRNA 2-thiolation protein 2</fullName>
    </recommendedName>
</protein>
<evidence type="ECO:0000313" key="5">
    <source>
        <dbReference type="Proteomes" id="UP000272025"/>
    </source>
</evidence>
<gene>
    <name evidence="3" type="primary">NCS2</name>
    <name evidence="3" type="synonym">CTU2</name>
    <name evidence="4" type="ORF">SODALDRAFT_326938</name>
</gene>
<comment type="subcellular location">
    <subcellularLocation>
        <location evidence="3">Cytoplasm</location>
    </subcellularLocation>
</comment>
<evidence type="ECO:0000256" key="1">
    <source>
        <dbReference type="ARBA" id="ARBA00022490"/>
    </source>
</evidence>
<dbReference type="EMBL" id="ML119051">
    <property type="protein sequence ID" value="ROT42783.1"/>
    <property type="molecule type" value="Genomic_DNA"/>
</dbReference>
<sequence length="436" mass="47011">MSDGELPCASPPCRRCKSYPATLKVRLEPVCESCYGQYITQKVVKRMVTALKEVRAAAGIDRPQAPPPPRYLVALSFGASSTGLLHILHENLRSLRERNPRVAYDLTAIHIDTDLSDHGDAAEPPDTPASRLLRTYQSRFPLASLEIVPLTAILDAPTMDWSAMPPRDSSLPPAAQVRKLLQALPSVTSRVDVLRIFVRHLLLATAVEKNCDALMLGSTTTALAELTLGAAAKGRGLAVPWLVADGPFPFPVPVAAAAAPLPSDAAPGGVVEEIAAAGVANLNTGNTRSTNNEGRTVPVYYPLRDVFRRELLAYNGMKEVALTDLVVEGESSATATVVSHKELSIEAVMARYFAEVEENQSNVIANVVRTTEKLMKVRGDQSCSVCGMTLDEQGDARWKGEIGEIGENGESHERISQETSTSARKLCYGCERSIRG</sequence>
<dbReference type="PANTHER" id="PTHR20882">
    <property type="entry name" value="CYTOPLASMIC TRNA 2-THIOLATION PROTEIN 2"/>
    <property type="match status" value="1"/>
</dbReference>
<dbReference type="GO" id="GO:0016783">
    <property type="term" value="F:sulfurtransferase activity"/>
    <property type="evidence" value="ECO:0007669"/>
    <property type="project" value="TreeGrafter"/>
</dbReference>
<dbReference type="GO" id="GO:0016779">
    <property type="term" value="F:nucleotidyltransferase activity"/>
    <property type="evidence" value="ECO:0007669"/>
    <property type="project" value="UniProtKB-UniRule"/>
</dbReference>
<dbReference type="InterPro" id="IPR019407">
    <property type="entry name" value="CTU2"/>
</dbReference>
<evidence type="ECO:0000256" key="2">
    <source>
        <dbReference type="ARBA" id="ARBA00022694"/>
    </source>
</evidence>
<dbReference type="AlphaFoldDB" id="A0A3N2Q7M5"/>
<keyword evidence="2 3" id="KW-0819">tRNA processing</keyword>